<comment type="cofactor">
    <cofactor evidence="1">
        <name>Ca(2+)</name>
        <dbReference type="ChEBI" id="CHEBI:29108"/>
    </cofactor>
</comment>
<dbReference type="PANTHER" id="PTHR10342">
    <property type="entry name" value="ARYLSULFATASE"/>
    <property type="match status" value="1"/>
</dbReference>
<dbReference type="AlphaFoldDB" id="A0AA88XLX9"/>
<dbReference type="Gene3D" id="3.40.720.10">
    <property type="entry name" value="Alkaline Phosphatase, subunit A"/>
    <property type="match status" value="1"/>
</dbReference>
<dbReference type="Pfam" id="PF00884">
    <property type="entry name" value="Sulfatase"/>
    <property type="match status" value="1"/>
</dbReference>
<name>A0AA88XLX9_PINIB</name>
<dbReference type="FunFam" id="3.40.720.10:FF:000007">
    <property type="entry name" value="Arylsulfatase family, member J"/>
    <property type="match status" value="1"/>
</dbReference>
<accession>A0AA88XLX9</accession>
<keyword evidence="9" id="KW-1185">Reference proteome</keyword>
<evidence type="ECO:0000256" key="1">
    <source>
        <dbReference type="ARBA" id="ARBA00001913"/>
    </source>
</evidence>
<keyword evidence="6" id="KW-0325">Glycoprotein</keyword>
<dbReference type="Proteomes" id="UP001186944">
    <property type="component" value="Unassembled WGS sequence"/>
</dbReference>
<evidence type="ECO:0000256" key="6">
    <source>
        <dbReference type="ARBA" id="ARBA00023180"/>
    </source>
</evidence>
<dbReference type="Gene3D" id="3.30.1120.10">
    <property type="match status" value="1"/>
</dbReference>
<comment type="similarity">
    <text evidence="2">Belongs to the sulfatase family.</text>
</comment>
<gene>
    <name evidence="8" type="ORF">FSP39_011626</name>
</gene>
<dbReference type="InterPro" id="IPR017850">
    <property type="entry name" value="Alkaline_phosphatase_core_sf"/>
</dbReference>
<proteinExistence type="inferred from homology"/>
<dbReference type="InterPro" id="IPR000917">
    <property type="entry name" value="Sulfatase_N"/>
</dbReference>
<evidence type="ECO:0000256" key="3">
    <source>
        <dbReference type="ARBA" id="ARBA00022723"/>
    </source>
</evidence>
<protein>
    <recommendedName>
        <fullName evidence="7">Sulfatase N-terminal domain-containing protein</fullName>
    </recommendedName>
</protein>
<evidence type="ECO:0000256" key="2">
    <source>
        <dbReference type="ARBA" id="ARBA00008779"/>
    </source>
</evidence>
<evidence type="ECO:0000256" key="4">
    <source>
        <dbReference type="ARBA" id="ARBA00022801"/>
    </source>
</evidence>
<sequence length="721" mass="81742">MSDHSATYFELLIKEPIDKPYKRKVWSYKNGDYVKLNNLITEFNWNAFFGNTSDIDEACELFTEKFMSFARECIPTKMITVRKNDKPWFNSQLRHEIRIRDRLWKKAKSGSQYYKDEYKHQRNKVNNMKKHARETFFLEFNGVVDHLSSENSKGFWKLAKLLTKNSGNSCSIPPLLNNDTLTIESNDEIKASILNDYFTGISNLDDSGIVVPTIDPKTNKTLSNIEISTTDVCDILKNLKLGKASAKDGQQPNIIFILADDYGYNDIGYHGSEIKTPNLDKLATGGVRLENYYVQPICTPTRSQLLSGRYQIHTGLQHSIIWPQQPNGLPLNSPTIADKMREAGYSTHAVGKWHLGFYKKEYLPNNRGFDTYLGYLTGSEDYYTHYRCDGKLCGMDLRENLNPANYSGIYSTHLFSERAINIIRNKPSSKPMFMYLAFQAVHAPLQVPDRYINPYLHIKDKNRRTYAAMVSAMDEAVGNITSALKQSGLWDNTILVFSTDNGGQILEGGNNFPLRGWKGSLWEGGMRGVGFVYSNLLKNKGSTAHGLIHVTDWFPTLVSLAGGDLNGTQPLDGNDQWSVISGGSSKGKRDVILHNIDPLTGLHGKRLYNDTFDTRVRAALRQGPWKIITGNPGNSSWIPPPSIGLKSRMNSTDKSDKNVWLFNIEKDPTEHNDLSDVMPNLVRKLLDLLVQFNKTAVPCRYPKYDPMADPKYHGGYWGPWM</sequence>
<evidence type="ECO:0000259" key="7">
    <source>
        <dbReference type="Pfam" id="PF00884"/>
    </source>
</evidence>
<evidence type="ECO:0000313" key="8">
    <source>
        <dbReference type="EMBL" id="KAK3087860.1"/>
    </source>
</evidence>
<dbReference type="GO" id="GO:0008484">
    <property type="term" value="F:sulfuric ester hydrolase activity"/>
    <property type="evidence" value="ECO:0007669"/>
    <property type="project" value="InterPro"/>
</dbReference>
<keyword evidence="3" id="KW-0479">Metal-binding</keyword>
<dbReference type="PROSITE" id="PS00149">
    <property type="entry name" value="SULFATASE_2"/>
    <property type="match status" value="1"/>
</dbReference>
<dbReference type="InterPro" id="IPR024607">
    <property type="entry name" value="Sulfatase_CS"/>
</dbReference>
<organism evidence="8 9">
    <name type="scientific">Pinctada imbricata</name>
    <name type="common">Atlantic pearl-oyster</name>
    <name type="synonym">Pinctada martensii</name>
    <dbReference type="NCBI Taxonomy" id="66713"/>
    <lineage>
        <taxon>Eukaryota</taxon>
        <taxon>Metazoa</taxon>
        <taxon>Spiralia</taxon>
        <taxon>Lophotrochozoa</taxon>
        <taxon>Mollusca</taxon>
        <taxon>Bivalvia</taxon>
        <taxon>Autobranchia</taxon>
        <taxon>Pteriomorphia</taxon>
        <taxon>Pterioida</taxon>
        <taxon>Pterioidea</taxon>
        <taxon>Pteriidae</taxon>
        <taxon>Pinctada</taxon>
    </lineage>
</organism>
<reference evidence="8" key="1">
    <citation type="submission" date="2019-08" db="EMBL/GenBank/DDBJ databases">
        <title>The improved chromosome-level genome for the pearl oyster Pinctada fucata martensii using PacBio sequencing and Hi-C.</title>
        <authorList>
            <person name="Zheng Z."/>
        </authorList>
    </citation>
    <scope>NUCLEOTIDE SEQUENCE</scope>
    <source>
        <strain evidence="8">ZZ-2019</strain>
        <tissue evidence="8">Adductor muscle</tissue>
    </source>
</reference>
<evidence type="ECO:0000313" key="9">
    <source>
        <dbReference type="Proteomes" id="UP001186944"/>
    </source>
</evidence>
<dbReference type="GO" id="GO:0046872">
    <property type="term" value="F:metal ion binding"/>
    <property type="evidence" value="ECO:0007669"/>
    <property type="project" value="UniProtKB-KW"/>
</dbReference>
<keyword evidence="4" id="KW-0378">Hydrolase</keyword>
<comment type="caution">
    <text evidence="8">The sequence shown here is derived from an EMBL/GenBank/DDBJ whole genome shotgun (WGS) entry which is preliminary data.</text>
</comment>
<dbReference type="EMBL" id="VSWD01000011">
    <property type="protein sequence ID" value="KAK3087860.1"/>
    <property type="molecule type" value="Genomic_DNA"/>
</dbReference>
<dbReference type="SUPFAM" id="SSF53649">
    <property type="entry name" value="Alkaline phosphatase-like"/>
    <property type="match status" value="1"/>
</dbReference>
<dbReference type="CDD" id="cd16029">
    <property type="entry name" value="4-S"/>
    <property type="match status" value="1"/>
</dbReference>
<keyword evidence="5" id="KW-0106">Calcium</keyword>
<evidence type="ECO:0000256" key="5">
    <source>
        <dbReference type="ARBA" id="ARBA00022837"/>
    </source>
</evidence>
<feature type="domain" description="Sulfatase N-terminal" evidence="7">
    <location>
        <begin position="252"/>
        <end position="562"/>
    </location>
</feature>
<dbReference type="InterPro" id="IPR047115">
    <property type="entry name" value="ARSB"/>
</dbReference>
<dbReference type="PANTHER" id="PTHR10342:SF274">
    <property type="entry name" value="ARYLSULFATASE B"/>
    <property type="match status" value="1"/>
</dbReference>